<dbReference type="Proteomes" id="UP000784294">
    <property type="component" value="Unassembled WGS sequence"/>
</dbReference>
<dbReference type="EMBL" id="CAAALY010249721">
    <property type="protein sequence ID" value="VEL35392.1"/>
    <property type="molecule type" value="Genomic_DNA"/>
</dbReference>
<sequence>MGRTTARPRLEASLVAPFLRWHAVSVWPDWPDGTDTWAWPIRRQRRGQPRWTCLLWHREPDLKRRPGVSFHILPHTPSTGNRLTAQVCPFAIFMRPLFIRQLHTPSCRHLWPADKTARPCAETHSPTRSPSCQCVSMRVHLPACVRVGGQSWTRGYQ</sequence>
<accession>A0A3S5AQL2</accession>
<evidence type="ECO:0000313" key="1">
    <source>
        <dbReference type="EMBL" id="VEL35392.1"/>
    </source>
</evidence>
<gene>
    <name evidence="1" type="ORF">PXEA_LOCUS28832</name>
</gene>
<protein>
    <submittedName>
        <fullName evidence="1">Uncharacterized protein</fullName>
    </submittedName>
</protein>
<comment type="caution">
    <text evidence="1">The sequence shown here is derived from an EMBL/GenBank/DDBJ whole genome shotgun (WGS) entry which is preliminary data.</text>
</comment>
<evidence type="ECO:0000313" key="2">
    <source>
        <dbReference type="Proteomes" id="UP000784294"/>
    </source>
</evidence>
<reference evidence="1" key="1">
    <citation type="submission" date="2018-11" db="EMBL/GenBank/DDBJ databases">
        <authorList>
            <consortium name="Pathogen Informatics"/>
        </authorList>
    </citation>
    <scope>NUCLEOTIDE SEQUENCE</scope>
</reference>
<name>A0A3S5AQL2_9PLAT</name>
<organism evidence="1 2">
    <name type="scientific">Protopolystoma xenopodis</name>
    <dbReference type="NCBI Taxonomy" id="117903"/>
    <lineage>
        <taxon>Eukaryota</taxon>
        <taxon>Metazoa</taxon>
        <taxon>Spiralia</taxon>
        <taxon>Lophotrochozoa</taxon>
        <taxon>Platyhelminthes</taxon>
        <taxon>Monogenea</taxon>
        <taxon>Polyopisthocotylea</taxon>
        <taxon>Polystomatidea</taxon>
        <taxon>Polystomatidae</taxon>
        <taxon>Protopolystoma</taxon>
    </lineage>
</organism>
<dbReference type="AlphaFoldDB" id="A0A3S5AQL2"/>
<proteinExistence type="predicted"/>
<keyword evidence="2" id="KW-1185">Reference proteome</keyword>